<evidence type="ECO:0000313" key="1">
    <source>
        <dbReference type="EMBL" id="MFM0106365.1"/>
    </source>
</evidence>
<organism evidence="1 2">
    <name type="scientific">Paraburkholderia rhynchosiae</name>
    <dbReference type="NCBI Taxonomy" id="487049"/>
    <lineage>
        <taxon>Bacteria</taxon>
        <taxon>Pseudomonadati</taxon>
        <taxon>Pseudomonadota</taxon>
        <taxon>Betaproteobacteria</taxon>
        <taxon>Burkholderiales</taxon>
        <taxon>Burkholderiaceae</taxon>
        <taxon>Paraburkholderia</taxon>
    </lineage>
</organism>
<dbReference type="EMBL" id="JAQQDW010000053">
    <property type="protein sequence ID" value="MFM0106365.1"/>
    <property type="molecule type" value="Genomic_DNA"/>
</dbReference>
<gene>
    <name evidence="1" type="primary">tssG</name>
    <name evidence="1" type="ORF">PQR01_23480</name>
</gene>
<sequence length="367" mass="41096">MERATLKAVVRDTALSPELLEHLQAEPWRHGFFPLLRRIGADARIDPVGTAQRPQAEPFRLGQQPSLAFAPREIASIGAANGRLKVRVFGLGMLGPNGPLPIHVTEIARERQESRHDATLVNFLDIFHHRYLTLLYRAWACGQAAAGLDRPHDERFSFYVASLTGLDVKEMDGRLLPAHARLSASAHLVREARNPDGLRATLERYFGVPAAIEEYVFHWIGLDPADHSYLGRPGAPSTLAEGAMLGEQVPDRQHRFRIVIGPLDIDAYLRFTPQGADLPQLVEWVRAFVGYEFVWELELRIRASSAPPAVVGGAQRLGWSGWLGHTPSGEPITGMRFEPEQYVHQFARKRLDPHDQACEPRDTEFRA</sequence>
<evidence type="ECO:0000313" key="2">
    <source>
        <dbReference type="Proteomes" id="UP001629235"/>
    </source>
</evidence>
<dbReference type="Proteomes" id="UP001629235">
    <property type="component" value="Unassembled WGS sequence"/>
</dbReference>
<reference evidence="1 2" key="1">
    <citation type="journal article" date="2024" name="Chem. Sci.">
        <title>Discovery of megapolipeptins by genome mining of a Burkholderiales bacteria collection.</title>
        <authorList>
            <person name="Paulo B.S."/>
            <person name="Recchia M.J.J."/>
            <person name="Lee S."/>
            <person name="Fergusson C.H."/>
            <person name="Romanowski S.B."/>
            <person name="Hernandez A."/>
            <person name="Krull N."/>
            <person name="Liu D.Y."/>
            <person name="Cavanagh H."/>
            <person name="Bos A."/>
            <person name="Gray C.A."/>
            <person name="Murphy B.T."/>
            <person name="Linington R.G."/>
            <person name="Eustaquio A.S."/>
        </authorList>
    </citation>
    <scope>NUCLEOTIDE SEQUENCE [LARGE SCALE GENOMIC DNA]</scope>
    <source>
        <strain evidence="1 2">RL18-126-BIB-B</strain>
    </source>
</reference>
<proteinExistence type="predicted"/>
<accession>A0ACC7NHZ2</accession>
<name>A0ACC7NHZ2_9BURK</name>
<protein>
    <submittedName>
        <fullName evidence="1">Type VI secretion system baseplate subunit TssG</fullName>
    </submittedName>
</protein>
<comment type="caution">
    <text evidence="1">The sequence shown here is derived from an EMBL/GenBank/DDBJ whole genome shotgun (WGS) entry which is preliminary data.</text>
</comment>
<keyword evidence="2" id="KW-1185">Reference proteome</keyword>